<comment type="similarity">
    <text evidence="2">Belongs to the SMN family.</text>
</comment>
<evidence type="ECO:0000256" key="1">
    <source>
        <dbReference type="ARBA" id="ARBA00004408"/>
    </source>
</evidence>
<name>A0A915CSZ0_9BILA</name>
<evidence type="ECO:0000256" key="2">
    <source>
        <dbReference type="ARBA" id="ARBA00005371"/>
    </source>
</evidence>
<dbReference type="AlphaFoldDB" id="A0A915CSZ0"/>
<evidence type="ECO:0000256" key="3">
    <source>
        <dbReference type="ARBA" id="ARBA00022664"/>
    </source>
</evidence>
<dbReference type="Pfam" id="PF06003">
    <property type="entry name" value="SMN_Tudor"/>
    <property type="match status" value="1"/>
</dbReference>
<dbReference type="PROSITE" id="PS50304">
    <property type="entry name" value="TUDOR"/>
    <property type="match status" value="1"/>
</dbReference>
<accession>A0A915CSZ0</accession>
<keyword evidence="5" id="KW-0539">Nucleus</keyword>
<keyword evidence="3" id="KW-0507">mRNA processing</keyword>
<organism evidence="7 8">
    <name type="scientific">Ditylenchus dipsaci</name>
    <dbReference type="NCBI Taxonomy" id="166011"/>
    <lineage>
        <taxon>Eukaryota</taxon>
        <taxon>Metazoa</taxon>
        <taxon>Ecdysozoa</taxon>
        <taxon>Nematoda</taxon>
        <taxon>Chromadorea</taxon>
        <taxon>Rhabditida</taxon>
        <taxon>Tylenchina</taxon>
        <taxon>Tylenchomorpha</taxon>
        <taxon>Sphaerularioidea</taxon>
        <taxon>Anguinidae</taxon>
        <taxon>Anguininae</taxon>
        <taxon>Ditylenchus</taxon>
    </lineage>
</organism>
<dbReference type="WBParaSite" id="jg1228">
    <property type="protein sequence ID" value="jg1228"/>
    <property type="gene ID" value="jg1228"/>
</dbReference>
<dbReference type="Pfam" id="PF20635">
    <property type="entry name" value="SMN_YG-box"/>
    <property type="match status" value="1"/>
</dbReference>
<keyword evidence="7" id="KW-1185">Reference proteome</keyword>
<evidence type="ECO:0000313" key="8">
    <source>
        <dbReference type="WBParaSite" id="jg1228"/>
    </source>
</evidence>
<evidence type="ECO:0000313" key="7">
    <source>
        <dbReference type="Proteomes" id="UP000887574"/>
    </source>
</evidence>
<dbReference type="GO" id="GO:0006397">
    <property type="term" value="P:mRNA processing"/>
    <property type="evidence" value="ECO:0007669"/>
    <property type="project" value="UniProtKB-KW"/>
</dbReference>
<dbReference type="SMART" id="SM00333">
    <property type="entry name" value="TUDOR"/>
    <property type="match status" value="1"/>
</dbReference>
<dbReference type="InterPro" id="IPR047313">
    <property type="entry name" value="SMN_C"/>
</dbReference>
<dbReference type="GO" id="GO:0003723">
    <property type="term" value="F:RNA binding"/>
    <property type="evidence" value="ECO:0007669"/>
    <property type="project" value="InterPro"/>
</dbReference>
<dbReference type="CDD" id="cd22852">
    <property type="entry name" value="SMN_C"/>
    <property type="match status" value="1"/>
</dbReference>
<sequence>MNPGGSAFAKYDIYNDRDDEVPDLDDSALIKIYEETTAHLQSKVQEDAVPDGHQSVSSNKKGWKVGDQCMALFEDDGQFYPAKIIKILGDNACHVVQLLSENDMEMPAGLAQMTSHVKQKEVKAEAAHVPKLADFSIPSLVDLMADRLLPTASNDSNDALQSALVSWYMSGFHVGYLRAMQHLGGSSKPQEQ</sequence>
<dbReference type="SUPFAM" id="SSF63748">
    <property type="entry name" value="Tudor/PWWP/MBT"/>
    <property type="match status" value="1"/>
</dbReference>
<evidence type="ECO:0000256" key="4">
    <source>
        <dbReference type="ARBA" id="ARBA00023187"/>
    </source>
</evidence>
<dbReference type="GO" id="GO:0015030">
    <property type="term" value="C:Cajal body"/>
    <property type="evidence" value="ECO:0007669"/>
    <property type="project" value="UniProtKB-SubCell"/>
</dbReference>
<evidence type="ECO:0000256" key="5">
    <source>
        <dbReference type="ARBA" id="ARBA00023242"/>
    </source>
</evidence>
<dbReference type="Proteomes" id="UP000887574">
    <property type="component" value="Unplaced"/>
</dbReference>
<evidence type="ECO:0000259" key="6">
    <source>
        <dbReference type="PROSITE" id="PS50304"/>
    </source>
</evidence>
<dbReference type="GO" id="GO:0005737">
    <property type="term" value="C:cytoplasm"/>
    <property type="evidence" value="ECO:0007669"/>
    <property type="project" value="InterPro"/>
</dbReference>
<dbReference type="InterPro" id="IPR010304">
    <property type="entry name" value="SMN_Tudor"/>
</dbReference>
<dbReference type="InterPro" id="IPR002999">
    <property type="entry name" value="Tudor"/>
</dbReference>
<dbReference type="Gene3D" id="2.30.30.140">
    <property type="match status" value="1"/>
</dbReference>
<dbReference type="GO" id="GO:0008380">
    <property type="term" value="P:RNA splicing"/>
    <property type="evidence" value="ECO:0007669"/>
    <property type="project" value="UniProtKB-KW"/>
</dbReference>
<protein>
    <submittedName>
        <fullName evidence="8">Tudor domain-containing protein</fullName>
    </submittedName>
</protein>
<comment type="subcellular location">
    <subcellularLocation>
        <location evidence="1">Nucleus</location>
        <location evidence="1">Cajal body</location>
    </subcellularLocation>
</comment>
<keyword evidence="4" id="KW-0508">mRNA splicing</keyword>
<feature type="domain" description="Tudor" evidence="6">
    <location>
        <begin position="62"/>
        <end position="122"/>
    </location>
</feature>
<proteinExistence type="inferred from homology"/>
<reference evidence="8" key="1">
    <citation type="submission" date="2022-11" db="UniProtKB">
        <authorList>
            <consortium name="WormBaseParasite"/>
        </authorList>
    </citation>
    <scope>IDENTIFICATION</scope>
</reference>